<name>G0V381_TRYCI</name>
<dbReference type="AlphaFoldDB" id="G0V381"/>
<dbReference type="VEuPathDB" id="TriTrypDB:TcIL3000.11.16140"/>
<protein>
    <submittedName>
        <fullName evidence="2">Uncharacterized protein TCIL3000_11_16140</fullName>
    </submittedName>
</protein>
<keyword evidence="1" id="KW-0812">Transmembrane</keyword>
<evidence type="ECO:0000313" key="2">
    <source>
        <dbReference type="EMBL" id="CCC96104.1"/>
    </source>
</evidence>
<organism evidence="2">
    <name type="scientific">Trypanosoma congolense (strain IL3000)</name>
    <dbReference type="NCBI Taxonomy" id="1068625"/>
    <lineage>
        <taxon>Eukaryota</taxon>
        <taxon>Discoba</taxon>
        <taxon>Euglenozoa</taxon>
        <taxon>Kinetoplastea</taxon>
        <taxon>Metakinetoplastina</taxon>
        <taxon>Trypanosomatida</taxon>
        <taxon>Trypanosomatidae</taxon>
        <taxon>Trypanosoma</taxon>
        <taxon>Nannomonas</taxon>
    </lineage>
</organism>
<sequence>MCSLDNIAKTKAMQCSRKAFSRSRTACKVLAPFLAFAICVHLFTDDCSNPVTTYRALPFLLLALLLLLLLLFSYFPSLTQVHAQHFFFFLLTFPCNYNLFSLNHKSHIDVTCELCCRPAAYLLLLLFDDGRCCIFVYIYIRPPECSVFPHINMYTKVFASLPLPTPSIASLYRVCRAYGGRQRH</sequence>
<keyword evidence="1" id="KW-0472">Membrane</keyword>
<dbReference type="EMBL" id="HE575324">
    <property type="protein sequence ID" value="CCC96104.1"/>
    <property type="molecule type" value="Genomic_DNA"/>
</dbReference>
<gene>
    <name evidence="2" type="ORF">TCIL3000_11_16140</name>
</gene>
<keyword evidence="1" id="KW-1133">Transmembrane helix</keyword>
<reference evidence="2" key="1">
    <citation type="journal article" date="2012" name="Proc. Natl. Acad. Sci. U.S.A.">
        <title>Antigenic diversity is generated by distinct evolutionary mechanisms in African trypanosome species.</title>
        <authorList>
            <person name="Jackson A.P."/>
            <person name="Berry A."/>
            <person name="Aslett M."/>
            <person name="Allison H.C."/>
            <person name="Burton P."/>
            <person name="Vavrova-Anderson J."/>
            <person name="Brown R."/>
            <person name="Browne H."/>
            <person name="Corton N."/>
            <person name="Hauser H."/>
            <person name="Gamble J."/>
            <person name="Gilderthorp R."/>
            <person name="Marcello L."/>
            <person name="McQuillan J."/>
            <person name="Otto T.D."/>
            <person name="Quail M.A."/>
            <person name="Sanders M.J."/>
            <person name="van Tonder A."/>
            <person name="Ginger M.L."/>
            <person name="Field M.C."/>
            <person name="Barry J.D."/>
            <person name="Hertz-Fowler C."/>
            <person name="Berriman M."/>
        </authorList>
    </citation>
    <scope>NUCLEOTIDE SEQUENCE</scope>
    <source>
        <strain evidence="2">IL3000</strain>
    </source>
</reference>
<feature type="transmembrane region" description="Helical" evidence="1">
    <location>
        <begin position="26"/>
        <end position="44"/>
    </location>
</feature>
<evidence type="ECO:0000256" key="1">
    <source>
        <dbReference type="SAM" id="Phobius"/>
    </source>
</evidence>
<proteinExistence type="predicted"/>
<feature type="transmembrane region" description="Helical" evidence="1">
    <location>
        <begin position="56"/>
        <end position="75"/>
    </location>
</feature>
<accession>G0V381</accession>